<gene>
    <name evidence="1" type="ORF">FM037_23675</name>
</gene>
<sequence length="409" mass="46778">MIFVAQIVNYLVRVRMKLILNKASFLRDRQQKLKQVIMALLSLVFCQACAGEKAYIDLKDGHTWSIYATAPFYYDVYVEQVNTYNDNLGWATSHTRLNRSYNARAERIKEAKFSHWTFDPFSLELYGNYVNSAQTISPKVNAPEQVFIAWLSLAEGKYYQLDYFLSPELRQTMLHNLLYKDKDGLGCGSILLFGFIPGGEANVWLGACGKYTFIERVKAQMGPSNESYFGKGYQSRLYPGLIRRQKESAEADGITLFPIPPERLEHMRNSNTAPGSPVLLTKKSLPKLTHCWAEKPYNLKVKLEIGSPQHQLSRRIWNNAYDFAVKVRYLDTGIHLAWQEAEEKGFNDQQRELWVLARLSAQGQVPATQIAKGLELNSVEVKQVQTWADDFCRADSKLLSSSQNETNLE</sequence>
<evidence type="ECO:0000313" key="2">
    <source>
        <dbReference type="Proteomes" id="UP000315947"/>
    </source>
</evidence>
<organism evidence="1 2">
    <name type="scientific">Shewanella psychropiezotolerans</name>
    <dbReference type="NCBI Taxonomy" id="2593655"/>
    <lineage>
        <taxon>Bacteria</taxon>
        <taxon>Pseudomonadati</taxon>
        <taxon>Pseudomonadota</taxon>
        <taxon>Gammaproteobacteria</taxon>
        <taxon>Alteromonadales</taxon>
        <taxon>Shewanellaceae</taxon>
        <taxon>Shewanella</taxon>
    </lineage>
</organism>
<dbReference type="Proteomes" id="UP000315947">
    <property type="component" value="Chromosome"/>
</dbReference>
<evidence type="ECO:0000313" key="1">
    <source>
        <dbReference type="EMBL" id="QDO85716.1"/>
    </source>
</evidence>
<keyword evidence="2" id="KW-1185">Reference proteome</keyword>
<name>A0ABX5X8Y3_9GAMM</name>
<dbReference type="Pfam" id="PF11153">
    <property type="entry name" value="DUF2931"/>
    <property type="match status" value="1"/>
</dbReference>
<dbReference type="InterPro" id="IPR021326">
    <property type="entry name" value="DUF2931"/>
</dbReference>
<proteinExistence type="predicted"/>
<protein>
    <submittedName>
        <fullName evidence="1">DUF2931 family protein</fullName>
    </submittedName>
</protein>
<reference evidence="1 2" key="1">
    <citation type="submission" date="2019-07" db="EMBL/GenBank/DDBJ databases">
        <title>Shewanella sp. YLB-06 whole genomic sequence.</title>
        <authorList>
            <person name="Yu L."/>
        </authorList>
    </citation>
    <scope>NUCLEOTIDE SEQUENCE [LARGE SCALE GENOMIC DNA]</scope>
    <source>
        <strain evidence="1 2">YLB-06</strain>
    </source>
</reference>
<accession>A0ABX5X8Y3</accession>
<dbReference type="EMBL" id="CP041614">
    <property type="protein sequence ID" value="QDO85716.1"/>
    <property type="molecule type" value="Genomic_DNA"/>
</dbReference>